<dbReference type="RefSeq" id="WP_338447755.1">
    <property type="nucleotide sequence ID" value="NZ_CP137640.1"/>
</dbReference>
<evidence type="ECO:0000313" key="2">
    <source>
        <dbReference type="Proteomes" id="UP001357223"/>
    </source>
</evidence>
<name>A0ABZ2C8U6_9BACI</name>
<protein>
    <submittedName>
        <fullName evidence="1">Uncharacterized protein</fullName>
    </submittedName>
</protein>
<keyword evidence="2" id="KW-1185">Reference proteome</keyword>
<gene>
    <name evidence="1" type="ORF">R4Z09_16025</name>
</gene>
<dbReference type="EMBL" id="CP137640">
    <property type="protein sequence ID" value="WVX78820.1"/>
    <property type="molecule type" value="Genomic_DNA"/>
</dbReference>
<reference evidence="1 2" key="1">
    <citation type="submission" date="2023-10" db="EMBL/GenBank/DDBJ databases">
        <title>Niallia locisalis sp.nov. isolated from a salt pond sample.</title>
        <authorList>
            <person name="Li X.-J."/>
            <person name="Dong L."/>
        </authorList>
    </citation>
    <scope>NUCLEOTIDE SEQUENCE [LARGE SCALE GENOMIC DNA]</scope>
    <source>
        <strain evidence="1 2">DSM 29761</strain>
    </source>
</reference>
<organism evidence="1 2">
    <name type="scientific">Niallia oryzisoli</name>
    <dbReference type="NCBI Taxonomy" id="1737571"/>
    <lineage>
        <taxon>Bacteria</taxon>
        <taxon>Bacillati</taxon>
        <taxon>Bacillota</taxon>
        <taxon>Bacilli</taxon>
        <taxon>Bacillales</taxon>
        <taxon>Bacillaceae</taxon>
        <taxon>Niallia</taxon>
    </lineage>
</organism>
<evidence type="ECO:0000313" key="1">
    <source>
        <dbReference type="EMBL" id="WVX78820.1"/>
    </source>
</evidence>
<proteinExistence type="predicted"/>
<accession>A0ABZ2C8U6</accession>
<sequence length="54" mass="6486">MQRITLELDNEELEMIKKIKQYHDKDIGITVSLDDLIKEIINSHYVMLQLEERV</sequence>
<dbReference type="Proteomes" id="UP001357223">
    <property type="component" value="Chromosome"/>
</dbReference>